<feature type="domain" description="Xylose isomerase-like TIM barrel" evidence="4">
    <location>
        <begin position="21"/>
        <end position="263"/>
    </location>
</feature>
<gene>
    <name evidence="5" type="ORF">SPICUR_05195</name>
</gene>
<dbReference type="PATRIC" id="fig|1335757.3.peg.1013"/>
<dbReference type="PANTHER" id="PTHR43489">
    <property type="entry name" value="ISOMERASE"/>
    <property type="match status" value="1"/>
</dbReference>
<dbReference type="Gene3D" id="3.20.20.150">
    <property type="entry name" value="Divalent-metal-dependent TIM barrel enzymes"/>
    <property type="match status" value="1"/>
</dbReference>
<protein>
    <recommendedName>
        <fullName evidence="4">Xylose isomerase-like TIM barrel domain-containing protein</fullName>
    </recommendedName>
</protein>
<evidence type="ECO:0000256" key="1">
    <source>
        <dbReference type="ARBA" id="ARBA00023235"/>
    </source>
</evidence>
<dbReference type="EMBL" id="CP005990">
    <property type="protein sequence ID" value="AGY92015.1"/>
    <property type="molecule type" value="Genomic_DNA"/>
</dbReference>
<accession>U5T3J1</accession>
<dbReference type="InterPro" id="IPR050417">
    <property type="entry name" value="Sugar_Epim/Isomerase"/>
</dbReference>
<dbReference type="InterPro" id="IPR036237">
    <property type="entry name" value="Xyl_isomerase-like_sf"/>
</dbReference>
<dbReference type="Proteomes" id="UP000017640">
    <property type="component" value="Chromosome"/>
</dbReference>
<dbReference type="STRING" id="1335757.SPICUR_05195"/>
<comment type="similarity">
    <text evidence="2">Belongs to the hyi family.</text>
</comment>
<dbReference type="Pfam" id="PF01261">
    <property type="entry name" value="AP_endonuc_2"/>
    <property type="match status" value="1"/>
</dbReference>
<feature type="active site" description="Proton donor/acceptor" evidence="3">
    <location>
        <position position="248"/>
    </location>
</feature>
<dbReference type="InterPro" id="IPR053398">
    <property type="entry name" value="HPT_OtnI_isomerases"/>
</dbReference>
<dbReference type="InterPro" id="IPR013022">
    <property type="entry name" value="Xyl_isomerase-like_TIM-brl"/>
</dbReference>
<reference evidence="5 6" key="1">
    <citation type="journal article" date="2013" name="BMC Genomics">
        <title>Genomes of "Spiribacter", a streamlined, successful halophilic bacterium.</title>
        <authorList>
            <person name="Lopez-Perez M."/>
            <person name="Ghai R."/>
            <person name="Leon M.J."/>
            <person name="Rodriguez-Olmos A."/>
            <person name="Copa-Patino J.L."/>
            <person name="Soliveri J."/>
            <person name="Sanchez-Porro C."/>
            <person name="Ventosa A."/>
            <person name="Rodriguez-Valera F."/>
        </authorList>
    </citation>
    <scope>NUCLEOTIDE SEQUENCE [LARGE SCALE GENOMIC DNA]</scope>
    <source>
        <strain evidence="5 6">UAH-SP71</strain>
    </source>
</reference>
<feature type="active site" description="Proton donor/acceptor" evidence="3">
    <location>
        <position position="143"/>
    </location>
</feature>
<dbReference type="AlphaFoldDB" id="U5T3J1"/>
<keyword evidence="1 2" id="KW-0413">Isomerase</keyword>
<evidence type="ECO:0000256" key="3">
    <source>
        <dbReference type="PIRSR" id="PIRSR006241-50"/>
    </source>
</evidence>
<dbReference type="KEGG" id="spiu:SPICUR_05195"/>
<name>U5T3J1_9GAMM</name>
<dbReference type="HOGENOM" id="CLU_050006_1_2_6"/>
<evidence type="ECO:0000259" key="4">
    <source>
        <dbReference type="Pfam" id="PF01261"/>
    </source>
</evidence>
<dbReference type="eggNOG" id="COG3622">
    <property type="taxonomic scope" value="Bacteria"/>
</dbReference>
<dbReference type="FunFam" id="3.20.20.150:FF:000007">
    <property type="entry name" value="Hydroxypyruvate isomerase"/>
    <property type="match status" value="1"/>
</dbReference>
<dbReference type="GO" id="GO:0008903">
    <property type="term" value="F:hydroxypyruvate isomerase activity"/>
    <property type="evidence" value="ECO:0007669"/>
    <property type="project" value="TreeGrafter"/>
</dbReference>
<dbReference type="PIRSF" id="PIRSF006241">
    <property type="entry name" value="HyI"/>
    <property type="match status" value="1"/>
</dbReference>
<evidence type="ECO:0000313" key="6">
    <source>
        <dbReference type="Proteomes" id="UP000017640"/>
    </source>
</evidence>
<sequence length="273" mass="29998">MPRLAANLSLMFTEHPFMDRFAAAAEAGFRGVEYLFPYEHAAADIAAALETNGLTQVLFNLPPGDWEAGDRGLACLPGREAEFRESVATGLSYAERLQCRQLHMMAGIAPVHADPARVEMTYLANLHYAATQAEAAGVSLLIEPINPIDMPGYFLRRAGQALDLIHRARRVAGERGAQNIALQLDLYHRQMLEGRLSDAIDEYLSETAHIQIAGVPGRQEPDANGEVNWAWVLDVLDRDGYAGWVGCEYRPAATTLEGLDWASKWLNHKGVSA</sequence>
<proteinExistence type="inferred from homology"/>
<dbReference type="RefSeq" id="WP_023366753.1">
    <property type="nucleotide sequence ID" value="NC_022664.1"/>
</dbReference>
<dbReference type="PANTHER" id="PTHR43489:SF6">
    <property type="entry name" value="HYDROXYPYRUVATE ISOMERASE-RELATED"/>
    <property type="match status" value="1"/>
</dbReference>
<evidence type="ECO:0000256" key="2">
    <source>
        <dbReference type="PIRNR" id="PIRNR006241"/>
    </source>
</evidence>
<dbReference type="GO" id="GO:0046487">
    <property type="term" value="P:glyoxylate metabolic process"/>
    <property type="evidence" value="ECO:0007669"/>
    <property type="project" value="TreeGrafter"/>
</dbReference>
<organism evidence="5 6">
    <name type="scientific">Spiribacter curvatus</name>
    <dbReference type="NCBI Taxonomy" id="1335757"/>
    <lineage>
        <taxon>Bacteria</taxon>
        <taxon>Pseudomonadati</taxon>
        <taxon>Pseudomonadota</taxon>
        <taxon>Gammaproteobacteria</taxon>
        <taxon>Chromatiales</taxon>
        <taxon>Ectothiorhodospiraceae</taxon>
        <taxon>Spiribacter</taxon>
    </lineage>
</organism>
<keyword evidence="6" id="KW-1185">Reference proteome</keyword>
<dbReference type="OrthoDB" id="9786584at2"/>
<evidence type="ECO:0000313" key="5">
    <source>
        <dbReference type="EMBL" id="AGY92015.1"/>
    </source>
</evidence>
<dbReference type="InterPro" id="IPR026040">
    <property type="entry name" value="HyI-like"/>
</dbReference>
<dbReference type="SUPFAM" id="SSF51658">
    <property type="entry name" value="Xylose isomerase-like"/>
    <property type="match status" value="1"/>
</dbReference>
<dbReference type="NCBIfam" id="NF043033">
    <property type="entry name" value="OxoTetrIsom"/>
    <property type="match status" value="1"/>
</dbReference>